<organism evidence="1">
    <name type="scientific">Thermococcus litoralis</name>
    <dbReference type="NCBI Taxonomy" id="2265"/>
    <lineage>
        <taxon>Archaea</taxon>
        <taxon>Methanobacteriati</taxon>
        <taxon>Methanobacteriota</taxon>
        <taxon>Thermococci</taxon>
        <taxon>Thermococcales</taxon>
        <taxon>Thermococcaceae</taxon>
        <taxon>Thermococcus</taxon>
    </lineage>
</organism>
<dbReference type="Proteomes" id="UP000886217">
    <property type="component" value="Unassembled WGS sequence"/>
</dbReference>
<accession>A0A7C5JXU0</accession>
<dbReference type="AlphaFoldDB" id="A0A7C5JXU0"/>
<reference evidence="1" key="1">
    <citation type="journal article" date="2020" name="mSystems">
        <title>Genome- and Community-Level Interaction Insights into Carbon Utilization and Element Cycling Functions of Hydrothermarchaeota in Hydrothermal Sediment.</title>
        <authorList>
            <person name="Zhou Z."/>
            <person name="Liu Y."/>
            <person name="Xu W."/>
            <person name="Pan J."/>
            <person name="Luo Z.H."/>
            <person name="Li M."/>
        </authorList>
    </citation>
    <scope>NUCLEOTIDE SEQUENCE [LARGE SCALE GENOMIC DNA]</scope>
    <source>
        <strain evidence="1">HyVt-93</strain>
    </source>
</reference>
<proteinExistence type="predicted"/>
<feature type="non-terminal residue" evidence="1">
    <location>
        <position position="121"/>
    </location>
</feature>
<dbReference type="EMBL" id="DRTU01000221">
    <property type="protein sequence ID" value="HHI00876.1"/>
    <property type="molecule type" value="Genomic_DNA"/>
</dbReference>
<gene>
    <name evidence="1" type="ORF">ENL40_05335</name>
</gene>
<comment type="caution">
    <text evidence="1">The sequence shown here is derived from an EMBL/GenBank/DDBJ whole genome shotgun (WGS) entry which is preliminary data.</text>
</comment>
<name>A0A7C5JXU0_THELI</name>
<dbReference type="InterPro" id="IPR013783">
    <property type="entry name" value="Ig-like_fold"/>
</dbReference>
<dbReference type="SUPFAM" id="SSF81296">
    <property type="entry name" value="E set domains"/>
    <property type="match status" value="1"/>
</dbReference>
<sequence length="121" mass="14188">MYKIFGFRDDDYFGKVGITEFSIPKTGSYAYLLGNFNAFNEGSFRMKERGDRWYIIVALPEGIWYYAFSVGGKQILDPENQEKKHFRRLSYKAEREANVAKIFSGEEIYHYPSLTYLYSIG</sequence>
<dbReference type="Gene3D" id="2.60.40.10">
    <property type="entry name" value="Immunoglobulins"/>
    <property type="match status" value="1"/>
</dbReference>
<evidence type="ECO:0000313" key="1">
    <source>
        <dbReference type="EMBL" id="HHI00876.1"/>
    </source>
</evidence>
<dbReference type="InterPro" id="IPR014756">
    <property type="entry name" value="Ig_E-set"/>
</dbReference>
<protein>
    <submittedName>
        <fullName evidence="1">Alpha-glycosidase</fullName>
    </submittedName>
</protein>